<dbReference type="Pfam" id="PF13635">
    <property type="entry name" value="DUF4143"/>
    <property type="match status" value="1"/>
</dbReference>
<dbReference type="InterPro" id="IPR041682">
    <property type="entry name" value="AAA_14"/>
</dbReference>
<comment type="caution">
    <text evidence="3">The sequence shown here is derived from an EMBL/GenBank/DDBJ whole genome shotgun (WGS) entry which is preliminary data.</text>
</comment>
<keyword evidence="4" id="KW-1185">Reference proteome</keyword>
<proteinExistence type="predicted"/>
<evidence type="ECO:0000259" key="1">
    <source>
        <dbReference type="Pfam" id="PF13173"/>
    </source>
</evidence>
<dbReference type="AlphaFoldDB" id="A0A2N5JD37"/>
<feature type="domain" description="AAA" evidence="1">
    <location>
        <begin position="20"/>
        <end position="152"/>
    </location>
</feature>
<gene>
    <name evidence="3" type="ORF">Uis1B_0014</name>
</gene>
<dbReference type="OrthoDB" id="9804306at2"/>
<dbReference type="RefSeq" id="WP_101614363.1">
    <property type="nucleotide sequence ID" value="NZ_NMWU01000001.1"/>
</dbReference>
<evidence type="ECO:0000313" key="3">
    <source>
        <dbReference type="EMBL" id="PLS32132.1"/>
    </source>
</evidence>
<feature type="domain" description="DUF4143" evidence="2">
    <location>
        <begin position="224"/>
        <end position="391"/>
    </location>
</feature>
<dbReference type="Proteomes" id="UP000235050">
    <property type="component" value="Unassembled WGS sequence"/>
</dbReference>
<dbReference type="PANTHER" id="PTHR33295:SF7">
    <property type="entry name" value="ATPASE"/>
    <property type="match status" value="1"/>
</dbReference>
<organism evidence="3 4">
    <name type="scientific">Bifidobacterium margollesii</name>
    <dbReference type="NCBI Taxonomy" id="2020964"/>
    <lineage>
        <taxon>Bacteria</taxon>
        <taxon>Bacillati</taxon>
        <taxon>Actinomycetota</taxon>
        <taxon>Actinomycetes</taxon>
        <taxon>Bifidobacteriales</taxon>
        <taxon>Bifidobacteriaceae</taxon>
        <taxon>Bifidobacterium</taxon>
    </lineage>
</organism>
<evidence type="ECO:0000259" key="2">
    <source>
        <dbReference type="Pfam" id="PF13635"/>
    </source>
</evidence>
<dbReference type="PANTHER" id="PTHR33295">
    <property type="entry name" value="ATPASE"/>
    <property type="match status" value="1"/>
</dbReference>
<dbReference type="InterPro" id="IPR027417">
    <property type="entry name" value="P-loop_NTPase"/>
</dbReference>
<evidence type="ECO:0000313" key="4">
    <source>
        <dbReference type="Proteomes" id="UP000235050"/>
    </source>
</evidence>
<sequence>MKRKIDKVLDVWADDEPSSPLLLRGARRVGKTYSIKQLGARRFGDGDFAYFDFQTDLARLSALFGNTANIDGIVADLSAYLGKSIRRGSTLIAFDEIQLCEQALNSLRFFASSGYRVIASGSQLGVTLRNRTLPFPSDVHQVTLHPLDFEEWLWATGNKPLAEAIRGHFDSKEAFGLHDMAMEQYRRYVVTGGLPAVVNTYCSAADLNAVKTAQVDIDGTYTADIALYAPEETVVATQAVWQSIPKQLARETTRKFKYADVRKGGRERQYRLPLAWLESAGLITLNEQTNDTSAPLEARGGGSFFKVYMADTGLLFSRYALNASAWLSDEMRIQLSPRFRGALTENYVMQALSANHVPTYYWTSGEGRQYEIEFIAQTDMGRVVPIEVKSGSNVRATSLGKFMAKADAPYAIRISAKNFGFDQGMFSVPLYAAFCITPRSL</sequence>
<dbReference type="InterPro" id="IPR025420">
    <property type="entry name" value="DUF4143"/>
</dbReference>
<name>A0A2N5JD37_9BIFI</name>
<dbReference type="SUPFAM" id="SSF52540">
    <property type="entry name" value="P-loop containing nucleoside triphosphate hydrolases"/>
    <property type="match status" value="1"/>
</dbReference>
<accession>A0A2N5JD37</accession>
<protein>
    <submittedName>
        <fullName evidence="3">ATPase</fullName>
    </submittedName>
</protein>
<dbReference type="EMBL" id="NMWU01000001">
    <property type="protein sequence ID" value="PLS32132.1"/>
    <property type="molecule type" value="Genomic_DNA"/>
</dbReference>
<dbReference type="Pfam" id="PF13173">
    <property type="entry name" value="AAA_14"/>
    <property type="match status" value="1"/>
</dbReference>
<reference evidence="3 4" key="1">
    <citation type="submission" date="2017-07" db="EMBL/GenBank/DDBJ databases">
        <title>Bifidobacterium novel species.</title>
        <authorList>
            <person name="Lugli G.A."/>
            <person name="Milani C."/>
            <person name="Duranti S."/>
            <person name="Mangifesta M."/>
        </authorList>
    </citation>
    <scope>NUCLEOTIDE SEQUENCE [LARGE SCALE GENOMIC DNA]</scope>
    <source>
        <strain evidence="4">Uis1B</strain>
    </source>
</reference>